<organism evidence="2 3">
    <name type="scientific">Salinactinospora qingdaonensis</name>
    <dbReference type="NCBI Taxonomy" id="702744"/>
    <lineage>
        <taxon>Bacteria</taxon>
        <taxon>Bacillati</taxon>
        <taxon>Actinomycetota</taxon>
        <taxon>Actinomycetes</taxon>
        <taxon>Streptosporangiales</taxon>
        <taxon>Nocardiopsidaceae</taxon>
        <taxon>Salinactinospora</taxon>
    </lineage>
</organism>
<accession>A0ABP7FUD6</accession>
<protein>
    <submittedName>
        <fullName evidence="2">Kynureninase</fullName>
    </submittedName>
</protein>
<feature type="compositionally biased region" description="Polar residues" evidence="1">
    <location>
        <begin position="415"/>
        <end position="425"/>
    </location>
</feature>
<sequence>MTDQSARLAPYYRAFRVSERLLLSGHSHQAWPDVALSGQIEAFEDAALEVDDKWGRAFEKAERVREGIRGFLNDPGAELALGTNTHELVVRFLSSLDLRGRPRLVTSDGEFHTLRRQLARLAEEGIEVVRVPSEPADTLAARLAAAVDDGTAAVLVSAVLFETARIVPGLDTLARHCRRRGVELLVDAYHALGVVPFSAGEVDSAWIVGGGYKYLQMGEGNCFLRLPEHAGALRPVITGWFAEFAELSAEHDGHAVGYPAGALRFAGATYDPTSHYRAARVLDFFAEHQLTAELLREISLHQVGVLAGLFDEIDAPERVISRDRTVSREGFGGFLALRSPYASRLRDGLARQGVSADSRGEYLRLGPAPYLSDAQLAAAMAALAAELSALEGSTRRRSHPRASPEPPAEIDPEFRTNSSQGKTVD</sequence>
<dbReference type="Proteomes" id="UP001500908">
    <property type="component" value="Unassembled WGS sequence"/>
</dbReference>
<dbReference type="EMBL" id="BAABDD010000013">
    <property type="protein sequence ID" value="GAA3748637.1"/>
    <property type="molecule type" value="Genomic_DNA"/>
</dbReference>
<keyword evidence="3" id="KW-1185">Reference proteome</keyword>
<dbReference type="InterPro" id="IPR015424">
    <property type="entry name" value="PyrdxlP-dep_Trfase"/>
</dbReference>
<proteinExistence type="predicted"/>
<name>A0ABP7FUD6_9ACTN</name>
<dbReference type="InterPro" id="IPR015422">
    <property type="entry name" value="PyrdxlP-dep_Trfase_small"/>
</dbReference>
<evidence type="ECO:0000313" key="2">
    <source>
        <dbReference type="EMBL" id="GAA3748637.1"/>
    </source>
</evidence>
<evidence type="ECO:0000313" key="3">
    <source>
        <dbReference type="Proteomes" id="UP001500908"/>
    </source>
</evidence>
<dbReference type="Gene3D" id="3.90.1150.10">
    <property type="entry name" value="Aspartate Aminotransferase, domain 1"/>
    <property type="match status" value="1"/>
</dbReference>
<dbReference type="SUPFAM" id="SSF53383">
    <property type="entry name" value="PLP-dependent transferases"/>
    <property type="match status" value="1"/>
</dbReference>
<feature type="region of interest" description="Disordered" evidence="1">
    <location>
        <begin position="391"/>
        <end position="425"/>
    </location>
</feature>
<dbReference type="InterPro" id="IPR015421">
    <property type="entry name" value="PyrdxlP-dep_Trfase_major"/>
</dbReference>
<dbReference type="RefSeq" id="WP_344972152.1">
    <property type="nucleotide sequence ID" value="NZ_BAABDD010000013.1"/>
</dbReference>
<gene>
    <name evidence="2" type="ORF">GCM10022402_29850</name>
</gene>
<dbReference type="Gene3D" id="3.40.640.10">
    <property type="entry name" value="Type I PLP-dependent aspartate aminotransferase-like (Major domain)"/>
    <property type="match status" value="1"/>
</dbReference>
<comment type="caution">
    <text evidence="2">The sequence shown here is derived from an EMBL/GenBank/DDBJ whole genome shotgun (WGS) entry which is preliminary data.</text>
</comment>
<evidence type="ECO:0000256" key="1">
    <source>
        <dbReference type="SAM" id="MobiDB-lite"/>
    </source>
</evidence>
<reference evidence="3" key="1">
    <citation type="journal article" date="2019" name="Int. J. Syst. Evol. Microbiol.">
        <title>The Global Catalogue of Microorganisms (GCM) 10K type strain sequencing project: providing services to taxonomists for standard genome sequencing and annotation.</title>
        <authorList>
            <consortium name="The Broad Institute Genomics Platform"/>
            <consortium name="The Broad Institute Genome Sequencing Center for Infectious Disease"/>
            <person name="Wu L."/>
            <person name="Ma J."/>
        </authorList>
    </citation>
    <scope>NUCLEOTIDE SEQUENCE [LARGE SCALE GENOMIC DNA]</scope>
    <source>
        <strain evidence="3">JCM 17137</strain>
    </source>
</reference>